<keyword evidence="4" id="KW-0804">Transcription</keyword>
<name>A0A017HQ58_9RHOB</name>
<dbReference type="InterPro" id="IPR050176">
    <property type="entry name" value="LTTR"/>
</dbReference>
<dbReference type="PANTHER" id="PTHR30579">
    <property type="entry name" value="TRANSCRIPTIONAL REGULATOR"/>
    <property type="match status" value="1"/>
</dbReference>
<dbReference type="SUPFAM" id="SSF46785">
    <property type="entry name" value="Winged helix' DNA-binding domain"/>
    <property type="match status" value="1"/>
</dbReference>
<organism evidence="6 7">
    <name type="scientific">Rubellimicrobium mesophilum DSM 19309</name>
    <dbReference type="NCBI Taxonomy" id="442562"/>
    <lineage>
        <taxon>Bacteria</taxon>
        <taxon>Pseudomonadati</taxon>
        <taxon>Pseudomonadota</taxon>
        <taxon>Alphaproteobacteria</taxon>
        <taxon>Rhodobacterales</taxon>
        <taxon>Roseobacteraceae</taxon>
        <taxon>Rubellimicrobium</taxon>
    </lineage>
</organism>
<dbReference type="Proteomes" id="UP000019666">
    <property type="component" value="Unassembled WGS sequence"/>
</dbReference>
<dbReference type="InterPro" id="IPR005119">
    <property type="entry name" value="LysR_subst-bd"/>
</dbReference>
<comment type="caution">
    <text evidence="6">The sequence shown here is derived from an EMBL/GenBank/DDBJ whole genome shotgun (WGS) entry which is preliminary data.</text>
</comment>
<gene>
    <name evidence="6" type="ORF">Rumeso_01917</name>
</gene>
<dbReference type="STRING" id="442562.Rumeso_01917"/>
<dbReference type="SUPFAM" id="SSF53850">
    <property type="entry name" value="Periplasmic binding protein-like II"/>
    <property type="match status" value="1"/>
</dbReference>
<evidence type="ECO:0000256" key="3">
    <source>
        <dbReference type="ARBA" id="ARBA00023125"/>
    </source>
</evidence>
<dbReference type="PANTHER" id="PTHR30579:SF7">
    <property type="entry name" value="HTH-TYPE TRANSCRIPTIONAL REGULATOR LRHA-RELATED"/>
    <property type="match status" value="1"/>
</dbReference>
<keyword evidence="7" id="KW-1185">Reference proteome</keyword>
<evidence type="ECO:0000259" key="5">
    <source>
        <dbReference type="PROSITE" id="PS50931"/>
    </source>
</evidence>
<protein>
    <submittedName>
        <fullName evidence="6">Transcriptional regulator, LysR family</fullName>
    </submittedName>
</protein>
<dbReference type="Gene3D" id="3.40.190.10">
    <property type="entry name" value="Periplasmic binding protein-like II"/>
    <property type="match status" value="2"/>
</dbReference>
<dbReference type="PATRIC" id="fig|442562.3.peg.1895"/>
<accession>A0A017HQ58</accession>
<dbReference type="InterPro" id="IPR036390">
    <property type="entry name" value="WH_DNA-bd_sf"/>
</dbReference>
<evidence type="ECO:0000313" key="7">
    <source>
        <dbReference type="Proteomes" id="UP000019666"/>
    </source>
</evidence>
<evidence type="ECO:0000256" key="4">
    <source>
        <dbReference type="ARBA" id="ARBA00023163"/>
    </source>
</evidence>
<dbReference type="Pfam" id="PF00126">
    <property type="entry name" value="HTH_1"/>
    <property type="match status" value="1"/>
</dbReference>
<evidence type="ECO:0000256" key="1">
    <source>
        <dbReference type="ARBA" id="ARBA00009437"/>
    </source>
</evidence>
<dbReference type="Gene3D" id="1.10.10.10">
    <property type="entry name" value="Winged helix-like DNA-binding domain superfamily/Winged helix DNA-binding domain"/>
    <property type="match status" value="1"/>
</dbReference>
<sequence length="301" mass="32801">MPRNLDLASLRSLVTVADTGSVTKAAGLVHLTQSAVSMQLKRLEETLGLELLDRTGRGVSLTPCGELLVGYARRMLSINDEAWRRLSARDEAGEIVLGVPFDIVYPAVPQVLRRFARDYPRVKVNLLSDYTRMLQAGFEKGEIDVILTTEDGPRPGAETLVVSPLIWVGAPGGVAWQSSPLRIAFCRDCIFRQPVQKRLDEVGIPWEMAIESSSDQMVYATVSADLAIHAAIAGHEPYSSERIDHGGVLPELWSVHINLYSRDSGASPAQKDLVELIRREFGGSVSSPARSGAEMARAVPA</sequence>
<feature type="domain" description="HTH lysR-type" evidence="5">
    <location>
        <begin position="5"/>
        <end position="62"/>
    </location>
</feature>
<keyword evidence="2" id="KW-0805">Transcription regulation</keyword>
<keyword evidence="3" id="KW-0238">DNA-binding</keyword>
<dbReference type="InterPro" id="IPR036388">
    <property type="entry name" value="WH-like_DNA-bd_sf"/>
</dbReference>
<evidence type="ECO:0000313" key="6">
    <source>
        <dbReference type="EMBL" id="EYD76496.1"/>
    </source>
</evidence>
<dbReference type="PROSITE" id="PS50931">
    <property type="entry name" value="HTH_LYSR"/>
    <property type="match status" value="1"/>
</dbReference>
<reference evidence="6 7" key="1">
    <citation type="submission" date="2013-02" db="EMBL/GenBank/DDBJ databases">
        <authorList>
            <person name="Fiebig A."/>
            <person name="Goeker M."/>
            <person name="Klenk H.-P.P."/>
        </authorList>
    </citation>
    <scope>NUCLEOTIDE SEQUENCE [LARGE SCALE GENOMIC DNA]</scope>
    <source>
        <strain evidence="6 7">DSM 19309</strain>
    </source>
</reference>
<evidence type="ECO:0000256" key="2">
    <source>
        <dbReference type="ARBA" id="ARBA00023015"/>
    </source>
</evidence>
<proteinExistence type="inferred from homology"/>
<dbReference type="GO" id="GO:0003677">
    <property type="term" value="F:DNA binding"/>
    <property type="evidence" value="ECO:0007669"/>
    <property type="project" value="UniProtKB-KW"/>
</dbReference>
<dbReference type="AlphaFoldDB" id="A0A017HQ58"/>
<dbReference type="Pfam" id="PF03466">
    <property type="entry name" value="LysR_substrate"/>
    <property type="match status" value="1"/>
</dbReference>
<dbReference type="FunFam" id="1.10.10.10:FF:000001">
    <property type="entry name" value="LysR family transcriptional regulator"/>
    <property type="match status" value="1"/>
</dbReference>
<dbReference type="HOGENOM" id="CLU_039613_1_4_5"/>
<dbReference type="EMBL" id="AOSK01000043">
    <property type="protein sequence ID" value="EYD76496.1"/>
    <property type="molecule type" value="Genomic_DNA"/>
</dbReference>
<dbReference type="InterPro" id="IPR000847">
    <property type="entry name" value="LysR_HTH_N"/>
</dbReference>
<dbReference type="RefSeq" id="WP_037278596.1">
    <property type="nucleotide sequence ID" value="NZ_KK088556.1"/>
</dbReference>
<dbReference type="OrthoDB" id="8097684at2"/>
<dbReference type="GO" id="GO:0003700">
    <property type="term" value="F:DNA-binding transcription factor activity"/>
    <property type="evidence" value="ECO:0007669"/>
    <property type="project" value="InterPro"/>
</dbReference>
<comment type="similarity">
    <text evidence="1">Belongs to the LysR transcriptional regulatory family.</text>
</comment>
<dbReference type="PRINTS" id="PR00039">
    <property type="entry name" value="HTHLYSR"/>
</dbReference>